<organism evidence="1 2">
    <name type="scientific">Caerostris extrusa</name>
    <name type="common">Bark spider</name>
    <name type="synonym">Caerostris bankana</name>
    <dbReference type="NCBI Taxonomy" id="172846"/>
    <lineage>
        <taxon>Eukaryota</taxon>
        <taxon>Metazoa</taxon>
        <taxon>Ecdysozoa</taxon>
        <taxon>Arthropoda</taxon>
        <taxon>Chelicerata</taxon>
        <taxon>Arachnida</taxon>
        <taxon>Araneae</taxon>
        <taxon>Araneomorphae</taxon>
        <taxon>Entelegynae</taxon>
        <taxon>Araneoidea</taxon>
        <taxon>Araneidae</taxon>
        <taxon>Caerostris</taxon>
    </lineage>
</organism>
<reference evidence="1 2" key="1">
    <citation type="submission" date="2021-06" db="EMBL/GenBank/DDBJ databases">
        <title>Caerostris extrusa draft genome.</title>
        <authorList>
            <person name="Kono N."/>
            <person name="Arakawa K."/>
        </authorList>
    </citation>
    <scope>NUCLEOTIDE SEQUENCE [LARGE SCALE GENOMIC DNA]</scope>
</reference>
<evidence type="ECO:0000313" key="2">
    <source>
        <dbReference type="Proteomes" id="UP001054945"/>
    </source>
</evidence>
<sequence>MLCAKHGDKLRRSKSKKARGAAVVEPTAEALRREGAHSLTLSSRLERETCCSERTSDRQPLARLATLFFTWPCSRVDVEIHVCVASLSHVTLRNEASSPRQKGERELPLMKGVYDTWIELKSVNKALISSLNDAT</sequence>
<dbReference type="EMBL" id="BPLR01005973">
    <property type="protein sequence ID" value="GIY06532.1"/>
    <property type="molecule type" value="Genomic_DNA"/>
</dbReference>
<proteinExistence type="predicted"/>
<dbReference type="AlphaFoldDB" id="A0AAV4QB53"/>
<comment type="caution">
    <text evidence="1">The sequence shown here is derived from an EMBL/GenBank/DDBJ whole genome shotgun (WGS) entry which is preliminary data.</text>
</comment>
<keyword evidence="2" id="KW-1185">Reference proteome</keyword>
<dbReference type="Proteomes" id="UP001054945">
    <property type="component" value="Unassembled WGS sequence"/>
</dbReference>
<name>A0AAV4QB53_CAEEX</name>
<accession>A0AAV4QB53</accession>
<gene>
    <name evidence="1" type="ORF">CEXT_103771</name>
</gene>
<protein>
    <submittedName>
        <fullName evidence="1">Uncharacterized protein</fullName>
    </submittedName>
</protein>
<evidence type="ECO:0000313" key="1">
    <source>
        <dbReference type="EMBL" id="GIY06532.1"/>
    </source>
</evidence>